<proteinExistence type="predicted"/>
<evidence type="ECO:0000313" key="1">
    <source>
        <dbReference type="EMBL" id="KKN63243.1"/>
    </source>
</evidence>
<reference evidence="1" key="1">
    <citation type="journal article" date="2015" name="Nature">
        <title>Complex archaea that bridge the gap between prokaryotes and eukaryotes.</title>
        <authorList>
            <person name="Spang A."/>
            <person name="Saw J.H."/>
            <person name="Jorgensen S.L."/>
            <person name="Zaremba-Niedzwiedzka K."/>
            <person name="Martijn J."/>
            <person name="Lind A.E."/>
            <person name="van Eijk R."/>
            <person name="Schleper C."/>
            <person name="Guy L."/>
            <person name="Ettema T.J."/>
        </authorList>
    </citation>
    <scope>NUCLEOTIDE SEQUENCE</scope>
</reference>
<comment type="caution">
    <text evidence="1">The sequence shown here is derived from an EMBL/GenBank/DDBJ whole genome shotgun (WGS) entry which is preliminary data.</text>
</comment>
<gene>
    <name evidence="1" type="ORF">LCGC14_0503610</name>
</gene>
<name>A0A0F9VBQ0_9ZZZZ</name>
<protein>
    <submittedName>
        <fullName evidence="1">Uncharacterized protein</fullName>
    </submittedName>
</protein>
<dbReference type="AlphaFoldDB" id="A0A0F9VBQ0"/>
<dbReference type="EMBL" id="LAZR01000596">
    <property type="protein sequence ID" value="KKN63243.1"/>
    <property type="molecule type" value="Genomic_DNA"/>
</dbReference>
<organism evidence="1">
    <name type="scientific">marine sediment metagenome</name>
    <dbReference type="NCBI Taxonomy" id="412755"/>
    <lineage>
        <taxon>unclassified sequences</taxon>
        <taxon>metagenomes</taxon>
        <taxon>ecological metagenomes</taxon>
    </lineage>
</organism>
<sequence>MNATPDCLLSSTGVANKIAGIKRIDVEIQAEELKKNQININYEKI</sequence>
<accession>A0A0F9VBQ0</accession>